<gene>
    <name evidence="2" type="ORF">L596_001234</name>
</gene>
<keyword evidence="3" id="KW-1185">Reference proteome</keyword>
<proteinExistence type="predicted"/>
<comment type="caution">
    <text evidence="2">The sequence shown here is derived from an EMBL/GenBank/DDBJ whole genome shotgun (WGS) entry which is preliminary data.</text>
</comment>
<reference evidence="2 3" key="1">
    <citation type="journal article" date="2015" name="Genome Biol.">
        <title>Comparative genomics of Steinernema reveals deeply conserved gene regulatory networks.</title>
        <authorList>
            <person name="Dillman A.R."/>
            <person name="Macchietto M."/>
            <person name="Porter C.F."/>
            <person name="Rogers A."/>
            <person name="Williams B."/>
            <person name="Antoshechkin I."/>
            <person name="Lee M.M."/>
            <person name="Goodwin Z."/>
            <person name="Lu X."/>
            <person name="Lewis E.E."/>
            <person name="Goodrich-Blair H."/>
            <person name="Stock S.P."/>
            <person name="Adams B.J."/>
            <person name="Sternberg P.W."/>
            <person name="Mortazavi A."/>
        </authorList>
    </citation>
    <scope>NUCLEOTIDE SEQUENCE [LARGE SCALE GENOMIC DNA]</scope>
    <source>
        <strain evidence="2 3">ALL</strain>
    </source>
</reference>
<sequence>MTCTATVHCCNACEFAKIVALTVSGTVTKEAVFVFLLSVTTSLIAVSMPSLPQTTRFPFPMPRSVSITRYTVSSAVFGWPCRDVSLTCESSSLLV</sequence>
<dbReference type="AlphaFoldDB" id="A0A4U8UL72"/>
<organism evidence="2 3">
    <name type="scientific">Steinernema carpocapsae</name>
    <name type="common">Entomopathogenic nematode</name>
    <dbReference type="NCBI Taxonomy" id="34508"/>
    <lineage>
        <taxon>Eukaryota</taxon>
        <taxon>Metazoa</taxon>
        <taxon>Ecdysozoa</taxon>
        <taxon>Nematoda</taxon>
        <taxon>Chromadorea</taxon>
        <taxon>Rhabditida</taxon>
        <taxon>Tylenchina</taxon>
        <taxon>Panagrolaimomorpha</taxon>
        <taxon>Strongyloidoidea</taxon>
        <taxon>Steinernematidae</taxon>
        <taxon>Steinernema</taxon>
    </lineage>
</organism>
<evidence type="ECO:0000313" key="3">
    <source>
        <dbReference type="Proteomes" id="UP000298663"/>
    </source>
</evidence>
<evidence type="ECO:0000256" key="1">
    <source>
        <dbReference type="SAM" id="Phobius"/>
    </source>
</evidence>
<dbReference type="EMBL" id="AZBU02000001">
    <property type="protein sequence ID" value="TMS33501.1"/>
    <property type="molecule type" value="Genomic_DNA"/>
</dbReference>
<dbReference type="EMBL" id="CM016762">
    <property type="protein sequence ID" value="TMS33501.1"/>
    <property type="molecule type" value="Genomic_DNA"/>
</dbReference>
<name>A0A4U8UL72_STECR</name>
<accession>A0A4U8UL72</accession>
<evidence type="ECO:0000313" key="2">
    <source>
        <dbReference type="EMBL" id="TMS33501.1"/>
    </source>
</evidence>
<keyword evidence="1" id="KW-0472">Membrane</keyword>
<keyword evidence="1" id="KW-0812">Transmembrane</keyword>
<protein>
    <submittedName>
        <fullName evidence="2">Uncharacterized protein</fullName>
    </submittedName>
</protein>
<dbReference type="Proteomes" id="UP000298663">
    <property type="component" value="Chromosome X"/>
</dbReference>
<feature type="transmembrane region" description="Helical" evidence="1">
    <location>
        <begin position="31"/>
        <end position="51"/>
    </location>
</feature>
<reference evidence="2 3" key="2">
    <citation type="journal article" date="2019" name="G3 (Bethesda)">
        <title>Hybrid Assembly of the Genome of the Entomopathogenic Nematode Steinernema carpocapsae Identifies the X-Chromosome.</title>
        <authorList>
            <person name="Serra L."/>
            <person name="Macchietto M."/>
            <person name="Macias-Munoz A."/>
            <person name="McGill C.J."/>
            <person name="Rodriguez I.M."/>
            <person name="Rodriguez B."/>
            <person name="Murad R."/>
            <person name="Mortazavi A."/>
        </authorList>
    </citation>
    <scope>NUCLEOTIDE SEQUENCE [LARGE SCALE GENOMIC DNA]</scope>
    <source>
        <strain evidence="2 3">ALL</strain>
    </source>
</reference>
<keyword evidence="1" id="KW-1133">Transmembrane helix</keyword>